<keyword evidence="2" id="KW-1185">Reference proteome</keyword>
<dbReference type="EMBL" id="JASBWV010000002">
    <property type="protein sequence ID" value="KAJ9127317.1"/>
    <property type="molecule type" value="Genomic_DNA"/>
</dbReference>
<dbReference type="Proteomes" id="UP001234202">
    <property type="component" value="Unassembled WGS sequence"/>
</dbReference>
<reference evidence="1" key="1">
    <citation type="submission" date="2023-04" db="EMBL/GenBank/DDBJ databases">
        <title>Draft Genome sequencing of Naganishia species isolated from polar environments using Oxford Nanopore Technology.</title>
        <authorList>
            <person name="Leo P."/>
            <person name="Venkateswaran K."/>
        </authorList>
    </citation>
    <scope>NUCLEOTIDE SEQUENCE</scope>
    <source>
        <strain evidence="1">DBVPG 5303</strain>
    </source>
</reference>
<organism evidence="1 2">
    <name type="scientific">Naganishia onofrii</name>
    <dbReference type="NCBI Taxonomy" id="1851511"/>
    <lineage>
        <taxon>Eukaryota</taxon>
        <taxon>Fungi</taxon>
        <taxon>Dikarya</taxon>
        <taxon>Basidiomycota</taxon>
        <taxon>Agaricomycotina</taxon>
        <taxon>Tremellomycetes</taxon>
        <taxon>Filobasidiales</taxon>
        <taxon>Filobasidiaceae</taxon>
        <taxon>Naganishia</taxon>
    </lineage>
</organism>
<proteinExistence type="predicted"/>
<sequence>MQERGLIVCSLHAEQIDVVIEATGAETSVPSLLIHFVGTKGTVVQVGMGKDAPQVPVSQVISKELLYRGSFRYGPGDYALAISLVATGRIKLAELVTHRYAFEEAEKAFAAARAGSGADGKPVIKVLM</sequence>
<evidence type="ECO:0000313" key="1">
    <source>
        <dbReference type="EMBL" id="KAJ9127317.1"/>
    </source>
</evidence>
<accession>A0ACC2XVN6</accession>
<protein>
    <submittedName>
        <fullName evidence="1">Uncharacterized protein</fullName>
    </submittedName>
</protein>
<gene>
    <name evidence="1" type="ORF">QFC24_000724</name>
</gene>
<name>A0ACC2XVN6_9TREE</name>
<comment type="caution">
    <text evidence="1">The sequence shown here is derived from an EMBL/GenBank/DDBJ whole genome shotgun (WGS) entry which is preliminary data.</text>
</comment>
<evidence type="ECO:0000313" key="2">
    <source>
        <dbReference type="Proteomes" id="UP001234202"/>
    </source>
</evidence>